<reference evidence="2" key="1">
    <citation type="submission" date="2023-04" db="EMBL/GenBank/DDBJ databases">
        <authorList>
            <consortium name="ELIXIR-Norway"/>
        </authorList>
    </citation>
    <scope>NUCLEOTIDE SEQUENCE [LARGE SCALE GENOMIC DNA]</scope>
</reference>
<proteinExistence type="predicted"/>
<feature type="region of interest" description="Disordered" evidence="1">
    <location>
        <begin position="1"/>
        <end position="36"/>
    </location>
</feature>
<protein>
    <submittedName>
        <fullName evidence="2">Uncharacterized protein</fullName>
    </submittedName>
</protein>
<evidence type="ECO:0000313" key="2">
    <source>
        <dbReference type="EMBL" id="CAI9157479.1"/>
    </source>
</evidence>
<gene>
    <name evidence="2" type="ORF">MRATA1EN1_LOCUS6441</name>
</gene>
<accession>A0ABN8Y7Y1</accession>
<organism evidence="2 3">
    <name type="scientific">Rangifer tarandus platyrhynchus</name>
    <name type="common">Svalbard reindeer</name>
    <dbReference type="NCBI Taxonomy" id="3082113"/>
    <lineage>
        <taxon>Eukaryota</taxon>
        <taxon>Metazoa</taxon>
        <taxon>Chordata</taxon>
        <taxon>Craniata</taxon>
        <taxon>Vertebrata</taxon>
        <taxon>Euteleostomi</taxon>
        <taxon>Mammalia</taxon>
        <taxon>Eutheria</taxon>
        <taxon>Laurasiatheria</taxon>
        <taxon>Artiodactyla</taxon>
        <taxon>Ruminantia</taxon>
        <taxon>Pecora</taxon>
        <taxon>Cervidae</taxon>
        <taxon>Odocoileinae</taxon>
        <taxon>Rangifer</taxon>
    </lineage>
</organism>
<evidence type="ECO:0000313" key="3">
    <source>
        <dbReference type="Proteomes" id="UP001176941"/>
    </source>
</evidence>
<sequence length="134" mass="13763">MPPPHQGGCQGLWPAEPGSRPCQGRKPDAWHAASPSSSPAAVRVCSRLCTCTHLGSRSAPVPGSLAGCLLSVSVTATLPATLPAALSLDLPGAPPRSLVWGSQPLRTDVGPVVRSPPDDLMPQRALGLRLDVPV</sequence>
<dbReference type="Proteomes" id="UP001176941">
    <property type="component" value="Chromosome 15"/>
</dbReference>
<name>A0ABN8Y7Y1_RANTA</name>
<dbReference type="EMBL" id="OX459951">
    <property type="protein sequence ID" value="CAI9157479.1"/>
    <property type="molecule type" value="Genomic_DNA"/>
</dbReference>
<keyword evidence="3" id="KW-1185">Reference proteome</keyword>
<evidence type="ECO:0000256" key="1">
    <source>
        <dbReference type="SAM" id="MobiDB-lite"/>
    </source>
</evidence>